<reference evidence="1 2" key="1">
    <citation type="submission" date="2020-10" db="EMBL/GenBank/DDBJ databases">
        <title>Thermofilum lucidum 3507LT sp. nov. a novel member of Thermofilaceae family isolated from Chile hot spring, and proposal of description order Thermofilales.</title>
        <authorList>
            <person name="Zayulina K.S."/>
            <person name="Elcheninov A.G."/>
            <person name="Toshchakov S.V."/>
            <person name="Kublanov I.V."/>
        </authorList>
    </citation>
    <scope>NUCLEOTIDE SEQUENCE [LARGE SCALE GENOMIC DNA]</scope>
    <source>
        <strain evidence="1 2">3507LT</strain>
    </source>
</reference>
<accession>A0A7L9FJD3</accession>
<dbReference type="KEGG" id="thel:IG193_00630"/>
<dbReference type="RefSeq" id="WP_192818978.1">
    <property type="nucleotide sequence ID" value="NZ_CP062310.1"/>
</dbReference>
<gene>
    <name evidence="1" type="ORF">IG193_00630</name>
</gene>
<dbReference type="InParanoid" id="A0A7L9FJD3"/>
<evidence type="ECO:0000313" key="1">
    <source>
        <dbReference type="EMBL" id="QOJ79006.1"/>
    </source>
</evidence>
<name>A0A7L9FJD3_9CREN</name>
<sequence length="45" mass="5004">MGYEAILAPHVPCSFPSWLLEELYNGICSATDGIKVERLLVLEKP</sequence>
<dbReference type="EMBL" id="CP062310">
    <property type="protein sequence ID" value="QOJ79006.1"/>
    <property type="molecule type" value="Genomic_DNA"/>
</dbReference>
<keyword evidence="2" id="KW-1185">Reference proteome</keyword>
<proteinExistence type="predicted"/>
<dbReference type="AlphaFoldDB" id="A0A7L9FJD3"/>
<protein>
    <submittedName>
        <fullName evidence="1">Uncharacterized protein</fullName>
    </submittedName>
</protein>
<evidence type="ECO:0000313" key="2">
    <source>
        <dbReference type="Proteomes" id="UP000594121"/>
    </source>
</evidence>
<organism evidence="1 2">
    <name type="scientific">Infirmifilum lucidum</name>
    <dbReference type="NCBI Taxonomy" id="2776706"/>
    <lineage>
        <taxon>Archaea</taxon>
        <taxon>Thermoproteota</taxon>
        <taxon>Thermoprotei</taxon>
        <taxon>Thermofilales</taxon>
        <taxon>Thermofilaceae</taxon>
        <taxon>Infirmifilum</taxon>
    </lineage>
</organism>
<dbReference type="Proteomes" id="UP000594121">
    <property type="component" value="Chromosome"/>
</dbReference>
<dbReference type="GeneID" id="59148356"/>